<dbReference type="OrthoDB" id="1700726at2759"/>
<dbReference type="RefSeq" id="XP_025596653.1">
    <property type="nucleotide sequence ID" value="XM_025742949.1"/>
</dbReference>
<dbReference type="PROSITE" id="PS00455">
    <property type="entry name" value="AMP_BINDING"/>
    <property type="match status" value="1"/>
</dbReference>
<dbReference type="GO" id="GO:0004467">
    <property type="term" value="F:long-chain fatty acid-CoA ligase activity"/>
    <property type="evidence" value="ECO:0007669"/>
    <property type="project" value="TreeGrafter"/>
</dbReference>
<organism evidence="4 5">
    <name type="scientific">Tilletiopsis washingtonensis</name>
    <dbReference type="NCBI Taxonomy" id="58919"/>
    <lineage>
        <taxon>Eukaryota</taxon>
        <taxon>Fungi</taxon>
        <taxon>Dikarya</taxon>
        <taxon>Basidiomycota</taxon>
        <taxon>Ustilaginomycotina</taxon>
        <taxon>Exobasidiomycetes</taxon>
        <taxon>Entylomatales</taxon>
        <taxon>Entylomatales incertae sedis</taxon>
        <taxon>Tilletiopsis</taxon>
    </lineage>
</organism>
<dbReference type="Proteomes" id="UP000245946">
    <property type="component" value="Unassembled WGS sequence"/>
</dbReference>
<evidence type="ECO:0000313" key="4">
    <source>
        <dbReference type="EMBL" id="PWN96374.1"/>
    </source>
</evidence>
<evidence type="ECO:0000259" key="3">
    <source>
        <dbReference type="Pfam" id="PF00501"/>
    </source>
</evidence>
<dbReference type="EMBL" id="KZ819299">
    <property type="protein sequence ID" value="PWN96374.1"/>
    <property type="molecule type" value="Genomic_DNA"/>
</dbReference>
<feature type="domain" description="AMP-dependent synthetase/ligase" evidence="3">
    <location>
        <begin position="79"/>
        <end position="497"/>
    </location>
</feature>
<keyword evidence="1" id="KW-0547">Nucleotide-binding</keyword>
<sequence>MTAHFPDMPEVWPLQQQSVEVPGSQQPGFSPIIRNAVVPELTTTETFYDLFAIGRDRNPSAHYLGRRPWDAAKRDFAPHFEWLTYAQVEEQRTALGSAMSQLQKDGVLGDGFPATDWTLATWIQNRPEFQIVEHAAAAYSRRTVGLYESYDKETALYVLEHSDARVVFTTSSHVPALLSGAEEIPKVKLIVLLDAPSGPATGPGELSRDQLLLQWAKSKGITLSTWDETLAYGRAHLTAHNPPKSNEEILGFCYTSGTTGKPKGALVAHRQVAIAAASTSLFFKDPKVMISYLPLAHIYERVLECLITRLGGAIGYFSGDVLRLMEDAQVLKPEIFPGVPRVFNRIAAQIQAQADGPGLKGKLLTTALNAKIDWHDKTGEVTHAFYDRLVFRKVRAVLGGRVEFMVSGSAPIRPNVLKLLRVAFSADIREGYGQTENAGSCLIMFPGDKNLGSCGPPVPGTALKLRDVPELGYTSADKPFRRGEILSKSMANTPGYYKDEEKTHEALTEDGFLRTGDIGLIDEFGRVKIIDRVKNLVKLSQGEYIALENVEQLFSSSKLVAQLWLYGDSTESHLVAIAVPDPETFAPWASKIVGKALAPTDVAALETACQDPAVVKAFLLDLVRVGREAGLKGFEFPRALLLRMEPFTVENQLITPTFKLQRHKAKVILAKELQHLYSLPPAEIGSSKL</sequence>
<dbReference type="GO" id="GO:0005783">
    <property type="term" value="C:endoplasmic reticulum"/>
    <property type="evidence" value="ECO:0007669"/>
    <property type="project" value="TreeGrafter"/>
</dbReference>
<dbReference type="AlphaFoldDB" id="A0A316Z5N2"/>
<gene>
    <name evidence="4" type="ORF">FA09DRAFT_331268</name>
</gene>
<accession>A0A316Z5N2</accession>
<dbReference type="GO" id="GO:0016020">
    <property type="term" value="C:membrane"/>
    <property type="evidence" value="ECO:0007669"/>
    <property type="project" value="TreeGrafter"/>
</dbReference>
<dbReference type="Pfam" id="PF00501">
    <property type="entry name" value="AMP-binding"/>
    <property type="match status" value="1"/>
</dbReference>
<dbReference type="STRING" id="58919.A0A316Z5N2"/>
<dbReference type="Gene3D" id="3.40.50.12780">
    <property type="entry name" value="N-terminal domain of ligase-like"/>
    <property type="match status" value="1"/>
</dbReference>
<evidence type="ECO:0000313" key="5">
    <source>
        <dbReference type="Proteomes" id="UP000245946"/>
    </source>
</evidence>
<reference evidence="4 5" key="1">
    <citation type="journal article" date="2018" name="Mol. Biol. Evol.">
        <title>Broad Genomic Sampling Reveals a Smut Pathogenic Ancestry of the Fungal Clade Ustilaginomycotina.</title>
        <authorList>
            <person name="Kijpornyongpan T."/>
            <person name="Mondo S.J."/>
            <person name="Barry K."/>
            <person name="Sandor L."/>
            <person name="Lee J."/>
            <person name="Lipzen A."/>
            <person name="Pangilinan J."/>
            <person name="LaButti K."/>
            <person name="Hainaut M."/>
            <person name="Henrissat B."/>
            <person name="Grigoriev I.V."/>
            <person name="Spatafora J.W."/>
            <person name="Aime M.C."/>
        </authorList>
    </citation>
    <scope>NUCLEOTIDE SEQUENCE [LARGE SCALE GENOMIC DNA]</scope>
    <source>
        <strain evidence="4 5">MCA 4186</strain>
    </source>
</reference>
<dbReference type="InterPro" id="IPR000873">
    <property type="entry name" value="AMP-dep_synth/lig_dom"/>
</dbReference>
<dbReference type="InterPro" id="IPR042099">
    <property type="entry name" value="ANL_N_sf"/>
</dbReference>
<keyword evidence="5" id="KW-1185">Reference proteome</keyword>
<proteinExistence type="predicted"/>
<evidence type="ECO:0000256" key="1">
    <source>
        <dbReference type="ARBA" id="ARBA00022741"/>
    </source>
</evidence>
<evidence type="ECO:0000256" key="2">
    <source>
        <dbReference type="ARBA" id="ARBA00022840"/>
    </source>
</evidence>
<dbReference type="InterPro" id="IPR020845">
    <property type="entry name" value="AMP-binding_CS"/>
</dbReference>
<dbReference type="GeneID" id="37270493"/>
<dbReference type="GO" id="GO:0005524">
    <property type="term" value="F:ATP binding"/>
    <property type="evidence" value="ECO:0007669"/>
    <property type="project" value="UniProtKB-KW"/>
</dbReference>
<name>A0A316Z5N2_9BASI</name>
<keyword evidence="2" id="KW-0067">ATP-binding</keyword>
<dbReference type="SUPFAM" id="SSF56801">
    <property type="entry name" value="Acetyl-CoA synthetase-like"/>
    <property type="match status" value="1"/>
</dbReference>
<dbReference type="PANTHER" id="PTHR43272">
    <property type="entry name" value="LONG-CHAIN-FATTY-ACID--COA LIGASE"/>
    <property type="match status" value="1"/>
</dbReference>
<dbReference type="PANTHER" id="PTHR43272:SF33">
    <property type="entry name" value="AMP-BINDING DOMAIN-CONTAINING PROTEIN-RELATED"/>
    <property type="match status" value="1"/>
</dbReference>
<protein>
    <submittedName>
        <fullName evidence="4">Acetyl-CoA synthetase-like protein</fullName>
    </submittedName>
</protein>